<evidence type="ECO:0000256" key="3">
    <source>
        <dbReference type="ARBA" id="ARBA00022723"/>
    </source>
</evidence>
<name>A0A1X7FAA1_TRICW</name>
<dbReference type="AlphaFoldDB" id="A0A1X7FAA1"/>
<gene>
    <name evidence="9" type="ORF">SAMN06295900_108126</name>
</gene>
<feature type="domain" description="High potential iron-sulfur proteins family profile" evidence="8">
    <location>
        <begin position="31"/>
        <end position="98"/>
    </location>
</feature>
<comment type="function">
    <text evidence="7">Specific class of high-redox-potential 4Fe-4S ferredoxins. Functions in anaerobic electron transport in most purple and in some other photosynthetic bacteria and in at least one genus (Paracoccus) of halophilic, denitrifying bacteria.</text>
</comment>
<dbReference type="STRING" id="28094.SAMN06295900_108126"/>
<dbReference type="Pfam" id="PF01355">
    <property type="entry name" value="HIPIP"/>
    <property type="match status" value="1"/>
</dbReference>
<evidence type="ECO:0000313" key="10">
    <source>
        <dbReference type="Proteomes" id="UP000192911"/>
    </source>
</evidence>
<evidence type="ECO:0000313" key="9">
    <source>
        <dbReference type="EMBL" id="SMF49108.1"/>
    </source>
</evidence>
<sequence>MDSHDKKFDAKRRVMLKQTLVAGATTIAVGSLLRPTQARAAKAGKAGMLYQDKPHGAQFCLNCIQYEPGPSATANGTCKVVEGSIAPKAWCVAYTPKA</sequence>
<dbReference type="PROSITE" id="PS51373">
    <property type="entry name" value="HIPIP"/>
    <property type="match status" value="1"/>
</dbReference>
<dbReference type="SUPFAM" id="SSF57652">
    <property type="entry name" value="HIPIP (high potential iron protein)"/>
    <property type="match status" value="1"/>
</dbReference>
<dbReference type="PROSITE" id="PS51318">
    <property type="entry name" value="TAT"/>
    <property type="match status" value="1"/>
</dbReference>
<keyword evidence="3 7" id="KW-0479">Metal-binding</keyword>
<protein>
    <recommendedName>
        <fullName evidence="7">High-potential iron-sulfur protein</fullName>
        <shortName evidence="7">HiPIP</shortName>
    </recommendedName>
</protein>
<dbReference type="EMBL" id="FXAH01000008">
    <property type="protein sequence ID" value="SMF49108.1"/>
    <property type="molecule type" value="Genomic_DNA"/>
</dbReference>
<dbReference type="Proteomes" id="UP000192911">
    <property type="component" value="Unassembled WGS sequence"/>
</dbReference>
<evidence type="ECO:0000256" key="2">
    <source>
        <dbReference type="ARBA" id="ARBA00022485"/>
    </source>
</evidence>
<dbReference type="Gene3D" id="4.10.490.10">
    <property type="entry name" value="High potential iron-sulphur protein"/>
    <property type="match status" value="1"/>
</dbReference>
<dbReference type="InterPro" id="IPR006311">
    <property type="entry name" value="TAT_signal"/>
</dbReference>
<reference evidence="10" key="1">
    <citation type="submission" date="2017-04" db="EMBL/GenBank/DDBJ databases">
        <authorList>
            <person name="Varghese N."/>
            <person name="Submissions S."/>
        </authorList>
    </citation>
    <scope>NUCLEOTIDE SEQUENCE [LARGE SCALE GENOMIC DNA]</scope>
    <source>
        <strain evidence="10">Ballard 720</strain>
    </source>
</reference>
<keyword evidence="6 7" id="KW-0411">Iron-sulfur</keyword>
<accession>A0A1X7FAA1</accession>
<dbReference type="GeneID" id="95550292"/>
<organism evidence="9 10">
    <name type="scientific">Trinickia caryophylli</name>
    <name type="common">Paraburkholderia caryophylli</name>
    <dbReference type="NCBI Taxonomy" id="28094"/>
    <lineage>
        <taxon>Bacteria</taxon>
        <taxon>Pseudomonadati</taxon>
        <taxon>Pseudomonadota</taxon>
        <taxon>Betaproteobacteria</taxon>
        <taxon>Burkholderiales</taxon>
        <taxon>Burkholderiaceae</taxon>
        <taxon>Trinickia</taxon>
    </lineage>
</organism>
<keyword evidence="2 7" id="KW-0004">4Fe-4S</keyword>
<keyword evidence="1 7" id="KW-0813">Transport</keyword>
<evidence type="ECO:0000256" key="1">
    <source>
        <dbReference type="ARBA" id="ARBA00022448"/>
    </source>
</evidence>
<dbReference type="InterPro" id="IPR000170">
    <property type="entry name" value="High_potential_FeS_prot"/>
</dbReference>
<dbReference type="GO" id="GO:0019646">
    <property type="term" value="P:aerobic electron transport chain"/>
    <property type="evidence" value="ECO:0007669"/>
    <property type="project" value="InterPro"/>
</dbReference>
<comment type="subunit">
    <text evidence="7">Homodimer.</text>
</comment>
<evidence type="ECO:0000259" key="8">
    <source>
        <dbReference type="PROSITE" id="PS51373"/>
    </source>
</evidence>
<keyword evidence="10" id="KW-1185">Reference proteome</keyword>
<evidence type="ECO:0000256" key="7">
    <source>
        <dbReference type="RuleBase" id="RU000620"/>
    </source>
</evidence>
<dbReference type="InterPro" id="IPR036369">
    <property type="entry name" value="HIPIP_sf"/>
</dbReference>
<dbReference type="GO" id="GO:0009055">
    <property type="term" value="F:electron transfer activity"/>
    <property type="evidence" value="ECO:0007669"/>
    <property type="project" value="InterPro"/>
</dbReference>
<evidence type="ECO:0000256" key="6">
    <source>
        <dbReference type="ARBA" id="ARBA00023014"/>
    </source>
</evidence>
<comment type="similarity">
    <text evidence="7">Belongs to the high-potential iron-sulfur protein (HiPIP) family.</text>
</comment>
<dbReference type="GO" id="GO:0051539">
    <property type="term" value="F:4 iron, 4 sulfur cluster binding"/>
    <property type="evidence" value="ECO:0007669"/>
    <property type="project" value="UniProtKB-KW"/>
</dbReference>
<dbReference type="GO" id="GO:0046872">
    <property type="term" value="F:metal ion binding"/>
    <property type="evidence" value="ECO:0007669"/>
    <property type="project" value="UniProtKB-KW"/>
</dbReference>
<evidence type="ECO:0000256" key="5">
    <source>
        <dbReference type="ARBA" id="ARBA00023004"/>
    </source>
</evidence>
<keyword evidence="4 7" id="KW-0249">Electron transport</keyword>
<proteinExistence type="inferred from homology"/>
<evidence type="ECO:0000256" key="4">
    <source>
        <dbReference type="ARBA" id="ARBA00022982"/>
    </source>
</evidence>
<keyword evidence="5 7" id="KW-0408">Iron</keyword>
<dbReference type="RefSeq" id="WP_158243554.1">
    <property type="nucleotide sequence ID" value="NZ_BSQD01000010.1"/>
</dbReference>